<evidence type="ECO:0000256" key="3">
    <source>
        <dbReference type="ARBA" id="ARBA00022670"/>
    </source>
</evidence>
<dbReference type="PRINTS" id="PR00446">
    <property type="entry name" value="HYDRGNUPTAKE"/>
</dbReference>
<dbReference type="Proteomes" id="UP000198866">
    <property type="component" value="Unassembled WGS sequence"/>
</dbReference>
<comment type="similarity">
    <text evidence="1">Belongs to the peptidase A31 family.</text>
</comment>
<dbReference type="NCBIfam" id="TIGR00072">
    <property type="entry name" value="hydrog_prot"/>
    <property type="match status" value="1"/>
</dbReference>
<keyword evidence="3" id="KW-0645">Protease</keyword>
<keyword evidence="6" id="KW-0378">Hydrolase</keyword>
<keyword evidence="5" id="KW-0064">Aspartyl protease</keyword>
<accession>A0A1H7EC15</accession>
<dbReference type="Pfam" id="PF01750">
    <property type="entry name" value="HycI"/>
    <property type="match status" value="1"/>
</dbReference>
<evidence type="ECO:0000256" key="5">
    <source>
        <dbReference type="ARBA" id="ARBA00022750"/>
    </source>
</evidence>
<dbReference type="OrthoDB" id="9792731at2"/>
<evidence type="ECO:0000256" key="2">
    <source>
        <dbReference type="ARBA" id="ARBA00022596"/>
    </source>
</evidence>
<feature type="binding site" evidence="7">
    <location>
        <position position="102"/>
    </location>
    <ligand>
        <name>Ni(2+)</name>
        <dbReference type="ChEBI" id="CHEBI:49786"/>
    </ligand>
</feature>
<gene>
    <name evidence="9" type="ORF">SAMN05192539_105221</name>
</gene>
<name>A0A1H7EC15_9BURK</name>
<sequence length="214" mass="23056">MATTTAHTLPHIVVLGIGNVLWADEGFGVRAVERLNARWQWPEHVDLVDGGTQGLALLPFVESADRLIVFDAVDFGLKPGTLAVREGDAVPACLSARKLSLHQAGFSDVLACAQLRGNYPDNVVLIGVQPVELDDFGGSLRPAVRAQIEPAIAVACEWLRRWGASPVTHADCDALVSSLNANGLALSRYEGERPSPHSANRHGDTRFWHPSEPC</sequence>
<feature type="binding site" evidence="7">
    <location>
        <position position="25"/>
    </location>
    <ligand>
        <name>Ni(2+)</name>
        <dbReference type="ChEBI" id="CHEBI:49786"/>
    </ligand>
</feature>
<dbReference type="PANTHER" id="PTHR30302:SF1">
    <property type="entry name" value="HYDROGENASE 2 MATURATION PROTEASE"/>
    <property type="match status" value="1"/>
</dbReference>
<evidence type="ECO:0000256" key="6">
    <source>
        <dbReference type="ARBA" id="ARBA00022801"/>
    </source>
</evidence>
<dbReference type="FunFam" id="3.40.50.1450:FF:000002">
    <property type="entry name" value="Hydrogenase 1 maturation protease"/>
    <property type="match status" value="1"/>
</dbReference>
<keyword evidence="4 7" id="KW-0479">Metal-binding</keyword>
<dbReference type="Gene3D" id="3.40.50.1450">
    <property type="entry name" value="HybD-like"/>
    <property type="match status" value="1"/>
</dbReference>
<evidence type="ECO:0000256" key="7">
    <source>
        <dbReference type="PIRSR" id="PIRSR604419-1"/>
    </source>
</evidence>
<dbReference type="AlphaFoldDB" id="A0A1H7EC15"/>
<evidence type="ECO:0000313" key="10">
    <source>
        <dbReference type="Proteomes" id="UP000198866"/>
    </source>
</evidence>
<keyword evidence="10" id="KW-1185">Reference proteome</keyword>
<dbReference type="GO" id="GO:0004190">
    <property type="term" value="F:aspartic-type endopeptidase activity"/>
    <property type="evidence" value="ECO:0007669"/>
    <property type="project" value="UniProtKB-KW"/>
</dbReference>
<evidence type="ECO:0000313" key="9">
    <source>
        <dbReference type="EMBL" id="SEK11476.1"/>
    </source>
</evidence>
<proteinExistence type="inferred from homology"/>
<dbReference type="PANTHER" id="PTHR30302">
    <property type="entry name" value="HYDROGENASE 1 MATURATION PROTEASE"/>
    <property type="match status" value="1"/>
</dbReference>
<dbReference type="GeneID" id="27801256"/>
<dbReference type="EMBL" id="FNYE01000052">
    <property type="protein sequence ID" value="SEK11476.1"/>
    <property type="molecule type" value="Genomic_DNA"/>
</dbReference>
<feature type="region of interest" description="Disordered" evidence="8">
    <location>
        <begin position="190"/>
        <end position="214"/>
    </location>
</feature>
<dbReference type="InterPro" id="IPR004419">
    <property type="entry name" value="Pept_A31_hyd_express"/>
</dbReference>
<dbReference type="InterPro" id="IPR000671">
    <property type="entry name" value="Peptidase_A31"/>
</dbReference>
<keyword evidence="2 7" id="KW-0533">Nickel</keyword>
<protein>
    <submittedName>
        <fullName evidence="9">Hydrogenase 1 maturation peptidase HyaD. Aspartic peptidase. MEROPS family A31</fullName>
    </submittedName>
</protein>
<dbReference type="SUPFAM" id="SSF53163">
    <property type="entry name" value="HybD-like"/>
    <property type="match status" value="1"/>
</dbReference>
<feature type="binding site" evidence="7">
    <location>
        <position position="71"/>
    </location>
    <ligand>
        <name>Ni(2+)</name>
        <dbReference type="ChEBI" id="CHEBI:49786"/>
    </ligand>
</feature>
<dbReference type="GO" id="GO:0016485">
    <property type="term" value="P:protein processing"/>
    <property type="evidence" value="ECO:0007669"/>
    <property type="project" value="InterPro"/>
</dbReference>
<dbReference type="InterPro" id="IPR023430">
    <property type="entry name" value="Pept_HybD-like_dom_sf"/>
</dbReference>
<evidence type="ECO:0000256" key="8">
    <source>
        <dbReference type="SAM" id="MobiDB-lite"/>
    </source>
</evidence>
<reference evidence="10" key="1">
    <citation type="submission" date="2016-10" db="EMBL/GenBank/DDBJ databases">
        <authorList>
            <person name="Varghese N."/>
            <person name="Submissions S."/>
        </authorList>
    </citation>
    <scope>NUCLEOTIDE SEQUENCE [LARGE SCALE GENOMIC DNA]</scope>
    <source>
        <strain evidence="10">LMG 26031</strain>
    </source>
</reference>
<dbReference type="CDD" id="cd06062">
    <property type="entry name" value="H2MP_MemB-H2up"/>
    <property type="match status" value="1"/>
</dbReference>
<organism evidence="9 10">
    <name type="scientific">Paraburkholderia diazotrophica</name>
    <dbReference type="NCBI Taxonomy" id="667676"/>
    <lineage>
        <taxon>Bacteria</taxon>
        <taxon>Pseudomonadati</taxon>
        <taxon>Pseudomonadota</taxon>
        <taxon>Betaproteobacteria</taxon>
        <taxon>Burkholderiales</taxon>
        <taxon>Burkholderiaceae</taxon>
        <taxon>Paraburkholderia</taxon>
    </lineage>
</organism>
<dbReference type="GO" id="GO:0046872">
    <property type="term" value="F:metal ion binding"/>
    <property type="evidence" value="ECO:0007669"/>
    <property type="project" value="UniProtKB-KW"/>
</dbReference>
<dbReference type="NCBIfam" id="TIGR00140">
    <property type="entry name" value="hupD"/>
    <property type="match status" value="1"/>
</dbReference>
<dbReference type="STRING" id="667676.SAMN05192539_105221"/>
<dbReference type="GO" id="GO:0008047">
    <property type="term" value="F:enzyme activator activity"/>
    <property type="evidence" value="ECO:0007669"/>
    <property type="project" value="InterPro"/>
</dbReference>
<dbReference type="RefSeq" id="WP_012406415.1">
    <property type="nucleotide sequence ID" value="NZ_FNYE01000052.1"/>
</dbReference>
<evidence type="ECO:0000256" key="4">
    <source>
        <dbReference type="ARBA" id="ARBA00022723"/>
    </source>
</evidence>
<evidence type="ECO:0000256" key="1">
    <source>
        <dbReference type="ARBA" id="ARBA00006814"/>
    </source>
</evidence>